<dbReference type="EMBL" id="OU895877">
    <property type="protein sequence ID" value="CAG9801355.1"/>
    <property type="molecule type" value="Genomic_DNA"/>
</dbReference>
<evidence type="ECO:0000313" key="3">
    <source>
        <dbReference type="Proteomes" id="UP001153620"/>
    </source>
</evidence>
<organism evidence="2 3">
    <name type="scientific">Chironomus riparius</name>
    <dbReference type="NCBI Taxonomy" id="315576"/>
    <lineage>
        <taxon>Eukaryota</taxon>
        <taxon>Metazoa</taxon>
        <taxon>Ecdysozoa</taxon>
        <taxon>Arthropoda</taxon>
        <taxon>Hexapoda</taxon>
        <taxon>Insecta</taxon>
        <taxon>Pterygota</taxon>
        <taxon>Neoptera</taxon>
        <taxon>Endopterygota</taxon>
        <taxon>Diptera</taxon>
        <taxon>Nematocera</taxon>
        <taxon>Chironomoidea</taxon>
        <taxon>Chironomidae</taxon>
        <taxon>Chironominae</taxon>
        <taxon>Chironomus</taxon>
    </lineage>
</organism>
<protein>
    <recommendedName>
        <fullName evidence="4">Secreted protein</fullName>
    </recommendedName>
</protein>
<keyword evidence="3" id="KW-1185">Reference proteome</keyword>
<gene>
    <name evidence="2" type="ORF">CHIRRI_LOCUS4285</name>
</gene>
<proteinExistence type="predicted"/>
<evidence type="ECO:0000313" key="2">
    <source>
        <dbReference type="EMBL" id="CAG9801355.1"/>
    </source>
</evidence>
<reference evidence="2" key="2">
    <citation type="submission" date="2022-10" db="EMBL/GenBank/DDBJ databases">
        <authorList>
            <consortium name="ENA_rothamsted_submissions"/>
            <consortium name="culmorum"/>
            <person name="King R."/>
        </authorList>
    </citation>
    <scope>NUCLEOTIDE SEQUENCE</scope>
</reference>
<dbReference type="Proteomes" id="UP001153620">
    <property type="component" value="Chromosome 1"/>
</dbReference>
<sequence>MKLLVITFAILFACCEGAQPKAFILSPDFLMDTAKAHQVAAQKLQDDFDAAYLAANGLISSILGGTMVNKLNVYKNHTDDLLELYNPVFESLDVLPIDDCRNNVVAMLQVILATSGNRGGVCSKNYHADTSKTAKGVTDNINGLNKYYIELSTFVYHSFAGFNALIESETIEQAINSTYLDLKDKLQFDAVDADAFRAALAAIDSNFKGCLNTAKTYAATMIESAIEQVNICKELHDISRASRGVRNVQFRNLMPEFEALVNSFEEYKW</sequence>
<name>A0A9N9RMY6_9DIPT</name>
<evidence type="ECO:0000256" key="1">
    <source>
        <dbReference type="SAM" id="SignalP"/>
    </source>
</evidence>
<keyword evidence="1" id="KW-0732">Signal</keyword>
<feature type="signal peptide" evidence="1">
    <location>
        <begin position="1"/>
        <end position="17"/>
    </location>
</feature>
<dbReference type="OrthoDB" id="10608877at2759"/>
<feature type="chain" id="PRO_5040200832" description="Secreted protein" evidence="1">
    <location>
        <begin position="18"/>
        <end position="269"/>
    </location>
</feature>
<accession>A0A9N9RMY6</accession>
<reference evidence="2" key="1">
    <citation type="submission" date="2022-01" db="EMBL/GenBank/DDBJ databases">
        <authorList>
            <person name="King R."/>
        </authorList>
    </citation>
    <scope>NUCLEOTIDE SEQUENCE</scope>
</reference>
<evidence type="ECO:0008006" key="4">
    <source>
        <dbReference type="Google" id="ProtNLM"/>
    </source>
</evidence>
<dbReference type="AlphaFoldDB" id="A0A9N9RMY6"/>